<keyword evidence="4" id="KW-1185">Reference proteome</keyword>
<sequence>MEVFVDNIAFSVSQASLRTEIAKVVHGREYQHHSIHPLNFDFFILPYRGNRTSQCGILTLPTLAVAEQFLRDYGGLLPRRHIALKTRVKFIRSKFNPQFNVLEKITRFPFVDPVVEIQTQINEHESPANTIKWRILQFGWECRDSVFSSEYACNCEEPGEVEYDQDRRIFRLKGFNRGTTHIAAILVTQVKWMSASEDENGMPVIFFSLLYPPSYETLSPKNGLLNRPRKRRSEFDTNHTELSAYTSLAIRVVCQSNRELDSFRRMCRIARLDLEQFTYPVVTRGLFSPPVRSLYHGWCKSLPFRIGFQVESIIRDMLLDMREILSLRAHIEDVRRSKGEQYTVNLLRNFATQAKEWYNESVEGCLRTPITNVEELFVRCMQHYAPPTPRRFQTGLVDTFDCLHVTVTPTTFKLSGPFLEQSNRIMRQYPHNHDSFLRVTFLEESKLQFRYDHEVDGWQFIQKRLGSLLKEGLSIAGEHFDFLAYSNSALKKHAVWFVKPFKDPTGEKVTAETIIHSIGTFEGLQGDPDLILCPARYGARISQAFTATDSSVSVQAEEVFILDDIKTVDGGGCFTDGVGTISPELAREIWRELRARQERVTRVAPYPRAFQIRFQGSKGMLSVDHRLSGRAICLRPSMIKFEAPHSLDVEIVRAFDKPGLFYLNRYLIMILEGLGVRFEVFHELQKAAVAETNRSKESLSRAARLLERYGLGTAFHLTSVMLNLDKLGVGPLVWDSFWNQMMDFAINHVLRELKHRARIPVPGAWNLVGVADIHGYLQEDQIFVHIAPTNGEPDRYLEGPTLVSRSPTIHPGDVQVVHAIGAPPPGSPFEQESLRNCIVFSTRGSRPLPSCLGGGDLDGDVYLCTTLRSLQPPHNWEPAPYNPAVRKTKKRPSNMEDVADFVTQYISRDVLGTVAQNWLIIADQSPLNIFDRDCMKLAELHSLAVDYPKSGRLVSLSKIPKPKPCSKPDWNASELLPSNNPEYYKSDRAIGRLYRDIKLPAPQTVESVHRAQVRVLNEGQEVTMDTVIRALHQFKPEKDDVVTLAVQDRVKGFICGTHDQETISEVWDIFERYTSELYFLCSNNTLGTHKDAMLTEEEAIVGTIVAKSSQPKMREGKMWRLRDQTTLLVRCVLHELAGEDGTLHKKSLERAWVAYQLACIERKHGYFGAKSFGWIALGEIFDAIRNIEEPEGL</sequence>
<dbReference type="EC" id="2.7.7.48" evidence="1"/>
<keyword evidence="1" id="KW-0808">Transferase</keyword>
<keyword evidence="1" id="KW-0548">Nucleotidyltransferase</keyword>
<dbReference type="InterPro" id="IPR007855">
    <property type="entry name" value="RDRP"/>
</dbReference>
<feature type="domain" description="RDRP core" evidence="2">
    <location>
        <begin position="407"/>
        <end position="997"/>
    </location>
</feature>
<keyword evidence="1" id="KW-0694">RNA-binding</keyword>
<protein>
    <recommendedName>
        <fullName evidence="1">RNA-dependent RNA polymerase</fullName>
        <ecNumber evidence="1">2.7.7.48</ecNumber>
    </recommendedName>
</protein>
<organism evidence="3 4">
    <name type="scientific">Meripilus lineatus</name>
    <dbReference type="NCBI Taxonomy" id="2056292"/>
    <lineage>
        <taxon>Eukaryota</taxon>
        <taxon>Fungi</taxon>
        <taxon>Dikarya</taxon>
        <taxon>Basidiomycota</taxon>
        <taxon>Agaricomycotina</taxon>
        <taxon>Agaricomycetes</taxon>
        <taxon>Polyporales</taxon>
        <taxon>Meripilaceae</taxon>
        <taxon>Meripilus</taxon>
    </lineage>
</organism>
<comment type="catalytic activity">
    <reaction evidence="1">
        <text>RNA(n) + a ribonucleoside 5'-triphosphate = RNA(n+1) + diphosphate</text>
        <dbReference type="Rhea" id="RHEA:21248"/>
        <dbReference type="Rhea" id="RHEA-COMP:14527"/>
        <dbReference type="Rhea" id="RHEA-COMP:17342"/>
        <dbReference type="ChEBI" id="CHEBI:33019"/>
        <dbReference type="ChEBI" id="CHEBI:61557"/>
        <dbReference type="ChEBI" id="CHEBI:140395"/>
        <dbReference type="EC" id="2.7.7.48"/>
    </reaction>
</comment>
<proteinExistence type="inferred from homology"/>
<evidence type="ECO:0000313" key="3">
    <source>
        <dbReference type="EMBL" id="KAJ3488452.1"/>
    </source>
</evidence>
<dbReference type="EMBL" id="JANAWD010000066">
    <property type="protein sequence ID" value="KAJ3488452.1"/>
    <property type="molecule type" value="Genomic_DNA"/>
</dbReference>
<dbReference type="InterPro" id="IPR057596">
    <property type="entry name" value="RDRP_core"/>
</dbReference>
<evidence type="ECO:0000256" key="1">
    <source>
        <dbReference type="RuleBase" id="RU363098"/>
    </source>
</evidence>
<dbReference type="Pfam" id="PF05183">
    <property type="entry name" value="RdRP"/>
    <property type="match status" value="1"/>
</dbReference>
<dbReference type="PANTHER" id="PTHR23079">
    <property type="entry name" value="RNA-DEPENDENT RNA POLYMERASE"/>
    <property type="match status" value="1"/>
</dbReference>
<dbReference type="PANTHER" id="PTHR23079:SF55">
    <property type="entry name" value="RNA-DIRECTED RNA POLYMERASE"/>
    <property type="match status" value="1"/>
</dbReference>
<gene>
    <name evidence="3" type="ORF">NLI96_g2800</name>
</gene>
<comment type="caution">
    <text evidence="3">The sequence shown here is derived from an EMBL/GenBank/DDBJ whole genome shotgun (WGS) entry which is preliminary data.</text>
</comment>
<dbReference type="Proteomes" id="UP001212997">
    <property type="component" value="Unassembled WGS sequence"/>
</dbReference>
<dbReference type="GO" id="GO:0031380">
    <property type="term" value="C:nuclear RNA-directed RNA polymerase complex"/>
    <property type="evidence" value="ECO:0007669"/>
    <property type="project" value="TreeGrafter"/>
</dbReference>
<dbReference type="AlphaFoldDB" id="A0AAD5YLL1"/>
<evidence type="ECO:0000313" key="4">
    <source>
        <dbReference type="Proteomes" id="UP001212997"/>
    </source>
</evidence>
<dbReference type="GO" id="GO:0003723">
    <property type="term" value="F:RNA binding"/>
    <property type="evidence" value="ECO:0007669"/>
    <property type="project" value="UniProtKB-KW"/>
</dbReference>
<keyword evidence="1" id="KW-0696">RNA-directed RNA polymerase</keyword>
<name>A0AAD5YLL1_9APHY</name>
<reference evidence="3" key="1">
    <citation type="submission" date="2022-07" db="EMBL/GenBank/DDBJ databases">
        <title>Genome Sequence of Physisporinus lineatus.</title>
        <authorList>
            <person name="Buettner E."/>
        </authorList>
    </citation>
    <scope>NUCLEOTIDE SEQUENCE</scope>
    <source>
        <strain evidence="3">VT162</strain>
    </source>
</reference>
<accession>A0AAD5YLL1</accession>
<comment type="similarity">
    <text evidence="1">Belongs to the RdRP family.</text>
</comment>
<dbReference type="GO" id="GO:0003968">
    <property type="term" value="F:RNA-directed RNA polymerase activity"/>
    <property type="evidence" value="ECO:0007669"/>
    <property type="project" value="UniProtKB-KW"/>
</dbReference>
<dbReference type="GO" id="GO:0030422">
    <property type="term" value="P:siRNA processing"/>
    <property type="evidence" value="ECO:0007669"/>
    <property type="project" value="TreeGrafter"/>
</dbReference>
<evidence type="ECO:0000259" key="2">
    <source>
        <dbReference type="Pfam" id="PF05183"/>
    </source>
</evidence>